<keyword evidence="6" id="KW-0808">Transferase</keyword>
<evidence type="ECO:0000259" key="16">
    <source>
        <dbReference type="PROSITE" id="PS50894"/>
    </source>
</evidence>
<dbReference type="GO" id="GO:0005737">
    <property type="term" value="C:cytoplasm"/>
    <property type="evidence" value="ECO:0007669"/>
    <property type="project" value="InterPro"/>
</dbReference>
<dbReference type="GO" id="GO:0006935">
    <property type="term" value="P:chemotaxis"/>
    <property type="evidence" value="ECO:0007669"/>
    <property type="project" value="UniProtKB-KW"/>
</dbReference>
<reference evidence="17 18" key="1">
    <citation type="submission" date="2018-01" db="EMBL/GenBank/DDBJ databases">
        <title>Draft genome sequence of Paucibacter aquatile CR182 isolated from freshwater of the Nakdong River.</title>
        <authorList>
            <person name="Choi A."/>
            <person name="Chung E.J."/>
        </authorList>
    </citation>
    <scope>NUCLEOTIDE SEQUENCE [LARGE SCALE GENOMIC DNA]</scope>
    <source>
        <strain evidence="17 18">CR182</strain>
    </source>
</reference>
<dbReference type="InterPro" id="IPR004105">
    <property type="entry name" value="CheA-like_dim"/>
</dbReference>
<feature type="region of interest" description="Disordered" evidence="13">
    <location>
        <begin position="739"/>
        <end position="759"/>
    </location>
</feature>
<comment type="function">
    <text evidence="11">Involved in the transmission of sensory signals from the chemoreceptors to the flagellar motors. CheA is autophosphorylated; it can transfer its phosphate group to either CheB or CheY.</text>
</comment>
<dbReference type="PANTHER" id="PTHR43395">
    <property type="entry name" value="SENSOR HISTIDINE KINASE CHEA"/>
    <property type="match status" value="1"/>
</dbReference>
<feature type="modified residue" description="Phosphohistidine" evidence="12">
    <location>
        <position position="52"/>
    </location>
</feature>
<dbReference type="Pfam" id="PF02518">
    <property type="entry name" value="HATPase_c"/>
    <property type="match status" value="1"/>
</dbReference>
<keyword evidence="10" id="KW-0902">Two-component regulatory system</keyword>
<evidence type="ECO:0000256" key="7">
    <source>
        <dbReference type="ARBA" id="ARBA00022741"/>
    </source>
</evidence>
<dbReference type="Gene3D" id="3.30.565.10">
    <property type="entry name" value="Histidine kinase-like ATPase, C-terminal domain"/>
    <property type="match status" value="1"/>
</dbReference>
<feature type="domain" description="Histidine kinase" evidence="14">
    <location>
        <begin position="382"/>
        <end position="591"/>
    </location>
</feature>
<accession>A0A2N8L2Z2</accession>
<keyword evidence="8" id="KW-0418">Kinase</keyword>
<dbReference type="SMART" id="SM00073">
    <property type="entry name" value="HPT"/>
    <property type="match status" value="1"/>
</dbReference>
<dbReference type="InterPro" id="IPR003594">
    <property type="entry name" value="HATPase_dom"/>
</dbReference>
<dbReference type="Gene3D" id="2.30.30.40">
    <property type="entry name" value="SH3 Domains"/>
    <property type="match status" value="1"/>
</dbReference>
<dbReference type="EMBL" id="POSP01000001">
    <property type="protein sequence ID" value="PND40066.1"/>
    <property type="molecule type" value="Genomic_DNA"/>
</dbReference>
<dbReference type="PROSITE" id="PS50109">
    <property type="entry name" value="HIS_KIN"/>
    <property type="match status" value="1"/>
</dbReference>
<dbReference type="SUPFAM" id="SSF47384">
    <property type="entry name" value="Homodimeric domain of signal transducing histidine kinase"/>
    <property type="match status" value="1"/>
</dbReference>
<evidence type="ECO:0000259" key="15">
    <source>
        <dbReference type="PROSITE" id="PS50851"/>
    </source>
</evidence>
<dbReference type="SMART" id="SM00387">
    <property type="entry name" value="HATPase_c"/>
    <property type="match status" value="1"/>
</dbReference>
<evidence type="ECO:0000313" key="18">
    <source>
        <dbReference type="Proteomes" id="UP000235916"/>
    </source>
</evidence>
<dbReference type="PROSITE" id="PS50851">
    <property type="entry name" value="CHEW"/>
    <property type="match status" value="1"/>
</dbReference>
<dbReference type="SMART" id="SM01231">
    <property type="entry name" value="H-kinase_dim"/>
    <property type="match status" value="1"/>
</dbReference>
<evidence type="ECO:0000256" key="10">
    <source>
        <dbReference type="ARBA" id="ARBA00023012"/>
    </source>
</evidence>
<dbReference type="Proteomes" id="UP000235916">
    <property type="component" value="Unassembled WGS sequence"/>
</dbReference>
<evidence type="ECO:0000256" key="12">
    <source>
        <dbReference type="PROSITE-ProRule" id="PRU00110"/>
    </source>
</evidence>
<keyword evidence="5 12" id="KW-0597">Phosphoprotein</keyword>
<comment type="catalytic activity">
    <reaction evidence="1">
        <text>ATP + protein L-histidine = ADP + protein N-phospho-L-histidine.</text>
        <dbReference type="EC" id="2.7.13.3"/>
    </reaction>
</comment>
<dbReference type="InterPro" id="IPR036890">
    <property type="entry name" value="HATPase_C_sf"/>
</dbReference>
<dbReference type="InterPro" id="IPR037006">
    <property type="entry name" value="CheA-like_homodim_sf"/>
</dbReference>
<proteinExistence type="predicted"/>
<keyword evidence="9" id="KW-0067">ATP-binding</keyword>
<feature type="region of interest" description="Disordered" evidence="13">
    <location>
        <begin position="310"/>
        <end position="342"/>
    </location>
</feature>
<dbReference type="FunFam" id="3.30.565.10:FF:000016">
    <property type="entry name" value="Chemotaxis protein CheA, putative"/>
    <property type="match status" value="1"/>
</dbReference>
<dbReference type="InterPro" id="IPR036641">
    <property type="entry name" value="HPT_dom_sf"/>
</dbReference>
<gene>
    <name evidence="17" type="ORF">C1O66_01335</name>
</gene>
<dbReference type="SUPFAM" id="SSF50341">
    <property type="entry name" value="CheW-like"/>
    <property type="match status" value="1"/>
</dbReference>
<dbReference type="PROSITE" id="PS50894">
    <property type="entry name" value="HPT"/>
    <property type="match status" value="1"/>
</dbReference>
<evidence type="ECO:0000256" key="11">
    <source>
        <dbReference type="ARBA" id="ARBA00035100"/>
    </source>
</evidence>
<dbReference type="OrthoDB" id="9146932at2"/>
<feature type="domain" description="HPt" evidence="16">
    <location>
        <begin position="5"/>
        <end position="109"/>
    </location>
</feature>
<dbReference type="SUPFAM" id="SSF47226">
    <property type="entry name" value="Histidine-containing phosphotransfer domain, HPT domain"/>
    <property type="match status" value="1"/>
</dbReference>
<evidence type="ECO:0000256" key="13">
    <source>
        <dbReference type="SAM" id="MobiDB-lite"/>
    </source>
</evidence>
<dbReference type="PRINTS" id="PR00344">
    <property type="entry name" value="BCTRLSENSOR"/>
</dbReference>
<dbReference type="AlphaFoldDB" id="A0A2N8L2Z2"/>
<dbReference type="InterPro" id="IPR002545">
    <property type="entry name" value="CheW-lke_dom"/>
</dbReference>
<dbReference type="GO" id="GO:0000155">
    <property type="term" value="F:phosphorelay sensor kinase activity"/>
    <property type="evidence" value="ECO:0007669"/>
    <property type="project" value="InterPro"/>
</dbReference>
<dbReference type="InterPro" id="IPR036097">
    <property type="entry name" value="HisK_dim/P_sf"/>
</dbReference>
<dbReference type="SMART" id="SM00260">
    <property type="entry name" value="CheW"/>
    <property type="match status" value="1"/>
</dbReference>
<dbReference type="CDD" id="cd00088">
    <property type="entry name" value="HPT"/>
    <property type="match status" value="1"/>
</dbReference>
<comment type="caution">
    <text evidence="17">The sequence shown here is derived from an EMBL/GenBank/DDBJ whole genome shotgun (WGS) entry which is preliminary data.</text>
</comment>
<dbReference type="Gene3D" id="1.20.120.160">
    <property type="entry name" value="HPT domain"/>
    <property type="match status" value="1"/>
</dbReference>
<dbReference type="InterPro" id="IPR008207">
    <property type="entry name" value="Sig_transdc_His_kin_Hpt_dom"/>
</dbReference>
<evidence type="ECO:0000256" key="8">
    <source>
        <dbReference type="ARBA" id="ARBA00022777"/>
    </source>
</evidence>
<keyword evidence="18" id="KW-1185">Reference proteome</keyword>
<dbReference type="RefSeq" id="WP_102766200.1">
    <property type="nucleotide sequence ID" value="NZ_POSP01000001.1"/>
</dbReference>
<keyword evidence="7" id="KW-0547">Nucleotide-binding</keyword>
<feature type="domain" description="CheW-like" evidence="15">
    <location>
        <begin position="593"/>
        <end position="727"/>
    </location>
</feature>
<dbReference type="EC" id="2.7.13.3" evidence="2"/>
<keyword evidence="4" id="KW-0145">Chemotaxis</keyword>
<evidence type="ECO:0000259" key="14">
    <source>
        <dbReference type="PROSITE" id="PS50109"/>
    </source>
</evidence>
<dbReference type="Pfam" id="PF02895">
    <property type="entry name" value="H-kinase_dim"/>
    <property type="match status" value="1"/>
</dbReference>
<protein>
    <recommendedName>
        <fullName evidence="3">Chemotaxis protein CheA</fullName>
        <ecNumber evidence="2">2.7.13.3</ecNumber>
    </recommendedName>
</protein>
<dbReference type="Gene3D" id="1.10.287.560">
    <property type="entry name" value="Histidine kinase CheA-like, homodimeric domain"/>
    <property type="match status" value="1"/>
</dbReference>
<dbReference type="InterPro" id="IPR051315">
    <property type="entry name" value="Bact_Chemotaxis_CheA"/>
</dbReference>
<name>A0A2N8L2Z2_9BURK</name>
<dbReference type="InterPro" id="IPR036061">
    <property type="entry name" value="CheW-like_dom_sf"/>
</dbReference>
<evidence type="ECO:0000256" key="9">
    <source>
        <dbReference type="ARBA" id="ARBA00022840"/>
    </source>
</evidence>
<evidence type="ECO:0000256" key="2">
    <source>
        <dbReference type="ARBA" id="ARBA00012438"/>
    </source>
</evidence>
<evidence type="ECO:0000256" key="6">
    <source>
        <dbReference type="ARBA" id="ARBA00022679"/>
    </source>
</evidence>
<dbReference type="SUPFAM" id="SSF55874">
    <property type="entry name" value="ATPase domain of HSP90 chaperone/DNA topoisomerase II/histidine kinase"/>
    <property type="match status" value="1"/>
</dbReference>
<organism evidence="17 18">
    <name type="scientific">Kinneretia aquatilis</name>
    <dbReference type="NCBI Taxonomy" id="2070761"/>
    <lineage>
        <taxon>Bacteria</taxon>
        <taxon>Pseudomonadati</taxon>
        <taxon>Pseudomonadota</taxon>
        <taxon>Betaproteobacteria</taxon>
        <taxon>Burkholderiales</taxon>
        <taxon>Sphaerotilaceae</taxon>
        <taxon>Roseateles</taxon>
    </lineage>
</organism>
<evidence type="ECO:0000313" key="17">
    <source>
        <dbReference type="EMBL" id="PND40066.1"/>
    </source>
</evidence>
<evidence type="ECO:0000256" key="3">
    <source>
        <dbReference type="ARBA" id="ARBA00021495"/>
    </source>
</evidence>
<dbReference type="InterPro" id="IPR004358">
    <property type="entry name" value="Sig_transdc_His_kin-like_C"/>
</dbReference>
<sequence>MSDDDAEILAVARAGFLDEAQEMLRQFEQGLLVLESDPADSESLNSAFRAAHTIKGTAGMFGCDAVVSFTHEAETLLEALRANQRQLDDDVMGALLESRDQIEMLLGEVRSGESDPQVAASSAALAGRLRALLGKPALAEPPPATQAAIETKAETAADHGWHLSLRFLADALRNGLDPLSFIRYLRTLGKVTAIRTQTAAVPALDALDAEACYLGFEIRFESAASHAEIEQVFEFAADDSDIVILPPGSPPAAFEDLATQRCGSDAEARTALFDCWRAMGIQFEVRLEPLRTPEANKADEAPPVIPHIERRAPAAEGEVKRGGDRRSGVGERREGGRDRRAGDETRFVRVRADKLDKLIDLIGELVIAGSGAQMIAHQEGAEVLLEATQRVMDLVQETRDGTLALRMVPIGETFARFQRVVRDVSKQLGKEVELIVTGGDTELDKSMVDAIADPLMHLVRNSMDHGLETCEERLATGKSPSGRLALNAFHEAGAVVIEVSDDGRGLARERILRKAVERELVAEGQILSDHEVWQLIFQPGFSTAEQITDLSGRGVGMDVVKRSIESLRGTISLSSQVGQGTLTQIRLPLTLAMIDGFLTMVGGVNYVLPLAAVAECIDVPGECSSQDEARVSGTFNLRGEVLPWLDLARFYGVKPDLSRRRSVVVVRDGPTRVGLIVDRLMGEHQTVIKPLSSIFQHLKALAGSTILGSGEVALLLDVSGLFAAAIEGGQRARLIARPGSQATHQSAHLTSSVQGKSSA</sequence>
<evidence type="ECO:0000256" key="1">
    <source>
        <dbReference type="ARBA" id="ARBA00000085"/>
    </source>
</evidence>
<dbReference type="CDD" id="cd16916">
    <property type="entry name" value="HATPase_CheA-like"/>
    <property type="match status" value="1"/>
</dbReference>
<dbReference type="Pfam" id="PF01627">
    <property type="entry name" value="Hpt"/>
    <property type="match status" value="1"/>
</dbReference>
<evidence type="ECO:0000256" key="4">
    <source>
        <dbReference type="ARBA" id="ARBA00022500"/>
    </source>
</evidence>
<dbReference type="GO" id="GO:0005524">
    <property type="term" value="F:ATP binding"/>
    <property type="evidence" value="ECO:0007669"/>
    <property type="project" value="UniProtKB-KW"/>
</dbReference>
<evidence type="ECO:0000256" key="5">
    <source>
        <dbReference type="ARBA" id="ARBA00022553"/>
    </source>
</evidence>
<dbReference type="InterPro" id="IPR005467">
    <property type="entry name" value="His_kinase_dom"/>
</dbReference>
<dbReference type="Pfam" id="PF01584">
    <property type="entry name" value="CheW"/>
    <property type="match status" value="1"/>
</dbReference>
<feature type="compositionally biased region" description="Polar residues" evidence="13">
    <location>
        <begin position="740"/>
        <end position="759"/>
    </location>
</feature>
<dbReference type="PANTHER" id="PTHR43395:SF10">
    <property type="entry name" value="CHEMOTAXIS PROTEIN CHEA"/>
    <property type="match status" value="1"/>
</dbReference>